<keyword evidence="2" id="KW-0472">Membrane</keyword>
<sequence length="115" mass="12529">MSPVWSSHAAVFATAMAVSGTMIILSLIRGTGNKDSSSSESLPPSPSPLPRRRSCLSSVKKDGKTKKKVRFAETVKDDDHDHERTWRDVKHGGSNCGIRTMDVNGARNLLVEFSC</sequence>
<evidence type="ECO:0000313" key="3">
    <source>
        <dbReference type="EMBL" id="KAK1422449.1"/>
    </source>
</evidence>
<evidence type="ECO:0000256" key="2">
    <source>
        <dbReference type="SAM" id="Phobius"/>
    </source>
</evidence>
<dbReference type="Proteomes" id="UP001229421">
    <property type="component" value="Unassembled WGS sequence"/>
</dbReference>
<evidence type="ECO:0000256" key="1">
    <source>
        <dbReference type="SAM" id="MobiDB-lite"/>
    </source>
</evidence>
<feature type="region of interest" description="Disordered" evidence="1">
    <location>
        <begin position="31"/>
        <end position="69"/>
    </location>
</feature>
<dbReference type="EMBL" id="JAUHHV010000006">
    <property type="protein sequence ID" value="KAK1422449.1"/>
    <property type="molecule type" value="Genomic_DNA"/>
</dbReference>
<dbReference type="PANTHER" id="PTHR33564">
    <property type="entry name" value="TRANSMEMBRANE PROTEIN"/>
    <property type="match status" value="1"/>
</dbReference>
<keyword evidence="2" id="KW-0812">Transmembrane</keyword>
<keyword evidence="2" id="KW-1133">Transmembrane helix</keyword>
<gene>
    <name evidence="3" type="ORF">QVD17_25572</name>
</gene>
<feature type="transmembrane region" description="Helical" evidence="2">
    <location>
        <begin position="6"/>
        <end position="28"/>
    </location>
</feature>
<organism evidence="3 4">
    <name type="scientific">Tagetes erecta</name>
    <name type="common">African marigold</name>
    <dbReference type="NCBI Taxonomy" id="13708"/>
    <lineage>
        <taxon>Eukaryota</taxon>
        <taxon>Viridiplantae</taxon>
        <taxon>Streptophyta</taxon>
        <taxon>Embryophyta</taxon>
        <taxon>Tracheophyta</taxon>
        <taxon>Spermatophyta</taxon>
        <taxon>Magnoliopsida</taxon>
        <taxon>eudicotyledons</taxon>
        <taxon>Gunneridae</taxon>
        <taxon>Pentapetalae</taxon>
        <taxon>asterids</taxon>
        <taxon>campanulids</taxon>
        <taxon>Asterales</taxon>
        <taxon>Asteraceae</taxon>
        <taxon>Asteroideae</taxon>
        <taxon>Heliantheae alliance</taxon>
        <taxon>Tageteae</taxon>
        <taxon>Tagetes</taxon>
    </lineage>
</organism>
<dbReference type="PANTHER" id="PTHR33564:SF11">
    <property type="entry name" value="OS06G0604600 PROTEIN"/>
    <property type="match status" value="1"/>
</dbReference>
<protein>
    <submittedName>
        <fullName evidence="3">Uncharacterized protein</fullName>
    </submittedName>
</protein>
<evidence type="ECO:0000313" key="4">
    <source>
        <dbReference type="Proteomes" id="UP001229421"/>
    </source>
</evidence>
<name>A0AAD8NVG5_TARER</name>
<dbReference type="AlphaFoldDB" id="A0AAD8NVG5"/>
<proteinExistence type="predicted"/>
<comment type="caution">
    <text evidence="3">The sequence shown here is derived from an EMBL/GenBank/DDBJ whole genome shotgun (WGS) entry which is preliminary data.</text>
</comment>
<reference evidence="3" key="1">
    <citation type="journal article" date="2023" name="bioRxiv">
        <title>Improved chromosome-level genome assembly for marigold (Tagetes erecta).</title>
        <authorList>
            <person name="Jiang F."/>
            <person name="Yuan L."/>
            <person name="Wang S."/>
            <person name="Wang H."/>
            <person name="Xu D."/>
            <person name="Wang A."/>
            <person name="Fan W."/>
        </authorList>
    </citation>
    <scope>NUCLEOTIDE SEQUENCE</scope>
    <source>
        <strain evidence="3">WSJ</strain>
        <tissue evidence="3">Leaf</tissue>
    </source>
</reference>
<keyword evidence="4" id="KW-1185">Reference proteome</keyword>
<accession>A0AAD8NVG5</accession>